<evidence type="ECO:0000256" key="1">
    <source>
        <dbReference type="ARBA" id="ARBA00022679"/>
    </source>
</evidence>
<dbReference type="EMBL" id="RKQL01000007">
    <property type="protein sequence ID" value="RPE62998.1"/>
    <property type="molecule type" value="Genomic_DNA"/>
</dbReference>
<dbReference type="InterPro" id="IPR028098">
    <property type="entry name" value="Glyco_trans_4-like_N"/>
</dbReference>
<name>A0A3N4TYV3_9BURK</name>
<dbReference type="CDD" id="cd03801">
    <property type="entry name" value="GT4_PimA-like"/>
    <property type="match status" value="1"/>
</dbReference>
<keyword evidence="1 3" id="KW-0808">Transferase</keyword>
<keyword evidence="4" id="KW-1185">Reference proteome</keyword>
<dbReference type="Pfam" id="PF13439">
    <property type="entry name" value="Glyco_transf_4"/>
    <property type="match status" value="1"/>
</dbReference>
<protein>
    <submittedName>
        <fullName evidence="3">Glycosyltransferase involved in cell wall biosynthesis</fullName>
    </submittedName>
</protein>
<accession>A0A3N4TYV3</accession>
<dbReference type="Proteomes" id="UP000272193">
    <property type="component" value="Unassembled WGS sequence"/>
</dbReference>
<dbReference type="PANTHER" id="PTHR46401">
    <property type="entry name" value="GLYCOSYLTRANSFERASE WBBK-RELATED"/>
    <property type="match status" value="1"/>
</dbReference>
<dbReference type="AlphaFoldDB" id="A0A3N4TYV3"/>
<sequence length="341" mass="37843">MSPPLGVWFPSIRAHSGADVFTERLCTALNARGIRAEIHWLPLRAEYAPWSVPVPRPPGWATVAHVNSWLPQRFWPQGLPVVCTVHSCVHDPAFSPFKRPLQRLYHRFWIRRVENAALNRASRVVAVSRYTAHVARAVFGCQGIEVIHNGVNTDFFTPAPCELTNRPFRFLYVGNWDARKGVDVLSPILRELGDDFELVYTADRSGQHRRYPLPSNARCLGRLDAEGLRAAYAQADALLFPSRLEGFGLVAAEAMACGLPVIAAGSSSLPEVVADGQTGLLCPVDDVAAFVAAARRLQGDVGLWRTMRLAARERAVALFDEAKQVERYLDLYQQVCTKPHG</sequence>
<proteinExistence type="predicted"/>
<dbReference type="PANTHER" id="PTHR46401:SF2">
    <property type="entry name" value="GLYCOSYLTRANSFERASE WBBK-RELATED"/>
    <property type="match status" value="1"/>
</dbReference>
<feature type="domain" description="Glycosyltransferase subfamily 4-like N-terminal" evidence="2">
    <location>
        <begin position="63"/>
        <end position="154"/>
    </location>
</feature>
<dbReference type="Gene3D" id="3.40.50.2000">
    <property type="entry name" value="Glycogen Phosphorylase B"/>
    <property type="match status" value="2"/>
</dbReference>
<comment type="caution">
    <text evidence="3">The sequence shown here is derived from an EMBL/GenBank/DDBJ whole genome shotgun (WGS) entry which is preliminary data.</text>
</comment>
<dbReference type="GO" id="GO:0016757">
    <property type="term" value="F:glycosyltransferase activity"/>
    <property type="evidence" value="ECO:0007669"/>
    <property type="project" value="TreeGrafter"/>
</dbReference>
<dbReference type="GO" id="GO:0009103">
    <property type="term" value="P:lipopolysaccharide biosynthetic process"/>
    <property type="evidence" value="ECO:0007669"/>
    <property type="project" value="TreeGrafter"/>
</dbReference>
<evidence type="ECO:0000259" key="2">
    <source>
        <dbReference type="Pfam" id="PF13439"/>
    </source>
</evidence>
<evidence type="ECO:0000313" key="4">
    <source>
        <dbReference type="Proteomes" id="UP000272193"/>
    </source>
</evidence>
<gene>
    <name evidence="3" type="ORF">EDC62_2460</name>
</gene>
<organism evidence="3 4">
    <name type="scientific">Tibeticola sediminis</name>
    <dbReference type="NCBI Taxonomy" id="1917811"/>
    <lineage>
        <taxon>Bacteria</taxon>
        <taxon>Pseudomonadati</taxon>
        <taxon>Pseudomonadota</taxon>
        <taxon>Betaproteobacteria</taxon>
        <taxon>Burkholderiales</taxon>
        <taxon>Comamonadaceae</taxon>
        <taxon>Tibeticola</taxon>
    </lineage>
</organism>
<reference evidence="3 4" key="1">
    <citation type="submission" date="2018-11" db="EMBL/GenBank/DDBJ databases">
        <title>Genomic Encyclopedia of Type Strains, Phase IV (KMG-IV): sequencing the most valuable type-strain genomes for metagenomic binning, comparative biology and taxonomic classification.</title>
        <authorList>
            <person name="Goeker M."/>
        </authorList>
    </citation>
    <scope>NUCLEOTIDE SEQUENCE [LARGE SCALE GENOMIC DNA]</scope>
    <source>
        <strain evidence="3 4">DSM 101684</strain>
    </source>
</reference>
<dbReference type="SUPFAM" id="SSF53756">
    <property type="entry name" value="UDP-Glycosyltransferase/glycogen phosphorylase"/>
    <property type="match status" value="1"/>
</dbReference>
<evidence type="ECO:0000313" key="3">
    <source>
        <dbReference type="EMBL" id="RPE62998.1"/>
    </source>
</evidence>
<dbReference type="Pfam" id="PF13692">
    <property type="entry name" value="Glyco_trans_1_4"/>
    <property type="match status" value="1"/>
</dbReference>